<proteinExistence type="predicted"/>
<dbReference type="SUPFAM" id="SSF53335">
    <property type="entry name" value="S-adenosyl-L-methionine-dependent methyltransferases"/>
    <property type="match status" value="1"/>
</dbReference>
<keyword evidence="2" id="KW-0808">Transferase</keyword>
<keyword evidence="3" id="KW-1185">Reference proteome</keyword>
<dbReference type="InterPro" id="IPR029063">
    <property type="entry name" value="SAM-dependent_MTases_sf"/>
</dbReference>
<dbReference type="Pfam" id="PF08242">
    <property type="entry name" value="Methyltransf_12"/>
    <property type="match status" value="1"/>
</dbReference>
<dbReference type="GO" id="GO:0008168">
    <property type="term" value="F:methyltransferase activity"/>
    <property type="evidence" value="ECO:0007669"/>
    <property type="project" value="UniProtKB-KW"/>
</dbReference>
<evidence type="ECO:0000259" key="1">
    <source>
        <dbReference type="Pfam" id="PF08242"/>
    </source>
</evidence>
<dbReference type="OrthoDB" id="417697at2759"/>
<dbReference type="GeneID" id="54470348"/>
<protein>
    <submittedName>
        <fullName evidence="2">S-adenosyl-L-methionine-dependent methyltransferase</fullName>
    </submittedName>
</protein>
<evidence type="ECO:0000313" key="3">
    <source>
        <dbReference type="Proteomes" id="UP000799767"/>
    </source>
</evidence>
<accession>A0A6A6PW98</accession>
<dbReference type="GO" id="GO:0032259">
    <property type="term" value="P:methylation"/>
    <property type="evidence" value="ECO:0007669"/>
    <property type="project" value="UniProtKB-KW"/>
</dbReference>
<dbReference type="Gene3D" id="3.40.50.150">
    <property type="entry name" value="Vaccinia Virus protein VP39"/>
    <property type="match status" value="1"/>
</dbReference>
<organism evidence="2 3">
    <name type="scientific">Neohortaea acidophila</name>
    <dbReference type="NCBI Taxonomy" id="245834"/>
    <lineage>
        <taxon>Eukaryota</taxon>
        <taxon>Fungi</taxon>
        <taxon>Dikarya</taxon>
        <taxon>Ascomycota</taxon>
        <taxon>Pezizomycotina</taxon>
        <taxon>Dothideomycetes</taxon>
        <taxon>Dothideomycetidae</taxon>
        <taxon>Mycosphaerellales</taxon>
        <taxon>Teratosphaeriaceae</taxon>
        <taxon>Neohortaea</taxon>
    </lineage>
</organism>
<dbReference type="RefSeq" id="XP_033590825.1">
    <property type="nucleotide sequence ID" value="XM_033729346.1"/>
</dbReference>
<evidence type="ECO:0000313" key="2">
    <source>
        <dbReference type="EMBL" id="KAF2484255.1"/>
    </source>
</evidence>
<name>A0A6A6PW98_9PEZI</name>
<reference evidence="2" key="1">
    <citation type="journal article" date="2020" name="Stud. Mycol.">
        <title>101 Dothideomycetes genomes: a test case for predicting lifestyles and emergence of pathogens.</title>
        <authorList>
            <person name="Haridas S."/>
            <person name="Albert R."/>
            <person name="Binder M."/>
            <person name="Bloem J."/>
            <person name="Labutti K."/>
            <person name="Salamov A."/>
            <person name="Andreopoulos B."/>
            <person name="Baker S."/>
            <person name="Barry K."/>
            <person name="Bills G."/>
            <person name="Bluhm B."/>
            <person name="Cannon C."/>
            <person name="Castanera R."/>
            <person name="Culley D."/>
            <person name="Daum C."/>
            <person name="Ezra D."/>
            <person name="Gonzalez J."/>
            <person name="Henrissat B."/>
            <person name="Kuo A."/>
            <person name="Liang C."/>
            <person name="Lipzen A."/>
            <person name="Lutzoni F."/>
            <person name="Magnuson J."/>
            <person name="Mondo S."/>
            <person name="Nolan M."/>
            <person name="Ohm R."/>
            <person name="Pangilinan J."/>
            <person name="Park H.-J."/>
            <person name="Ramirez L."/>
            <person name="Alfaro M."/>
            <person name="Sun H."/>
            <person name="Tritt A."/>
            <person name="Yoshinaga Y."/>
            <person name="Zwiers L.-H."/>
            <person name="Turgeon B."/>
            <person name="Goodwin S."/>
            <person name="Spatafora J."/>
            <person name="Crous P."/>
            <person name="Grigoriev I."/>
        </authorList>
    </citation>
    <scope>NUCLEOTIDE SEQUENCE</scope>
    <source>
        <strain evidence="2">CBS 113389</strain>
    </source>
</reference>
<dbReference type="CDD" id="cd02440">
    <property type="entry name" value="AdoMet_MTases"/>
    <property type="match status" value="1"/>
</dbReference>
<sequence length="278" mass="31052">MARQEVYSLDRDAEESDRLNYQNTFLNRLVGHLISPAIQKNLPSAPAVADIGTGTGAWLLTTSKELPTQAKLHGYDISDAQFPAPGQLPQNITLTTLDAKAPAPVHLHGQYDLVHLRLLNAAMLPEDWFKVATHAWSLLKPGGALQWVEGNFRNLNVVYQSERNTKTSALSRGVDLTTRPRPHFDWFVDHLPDVLRSVGFEVVEQQVLSSDRLPQDRMEWSHIATGALHAIMRGNARMGVEGALTAEEAKSLAQEMRKECDEGAYFRVDTYEFVAIKK</sequence>
<keyword evidence="2" id="KW-0489">Methyltransferase</keyword>
<dbReference type="InterPro" id="IPR013217">
    <property type="entry name" value="Methyltransf_12"/>
</dbReference>
<dbReference type="Proteomes" id="UP000799767">
    <property type="component" value="Unassembled WGS sequence"/>
</dbReference>
<dbReference type="EMBL" id="MU001634">
    <property type="protein sequence ID" value="KAF2484255.1"/>
    <property type="molecule type" value="Genomic_DNA"/>
</dbReference>
<feature type="domain" description="Methyltransferase type 12" evidence="1">
    <location>
        <begin position="50"/>
        <end position="145"/>
    </location>
</feature>
<gene>
    <name evidence="2" type="ORF">BDY17DRAFT_124835</name>
</gene>
<dbReference type="AlphaFoldDB" id="A0A6A6PW98"/>